<name>A0A0R2EBG0_9LACO</name>
<dbReference type="SUPFAM" id="SSF55008">
    <property type="entry name" value="HMA, heavy metal-associated domain"/>
    <property type="match status" value="1"/>
</dbReference>
<dbReference type="CDD" id="cd00371">
    <property type="entry name" value="HMA"/>
    <property type="match status" value="1"/>
</dbReference>
<dbReference type="InterPro" id="IPR036163">
    <property type="entry name" value="HMA_dom_sf"/>
</dbReference>
<evidence type="ECO:0000259" key="1">
    <source>
        <dbReference type="PROSITE" id="PS50846"/>
    </source>
</evidence>
<dbReference type="AlphaFoldDB" id="A0A0R2EBG0"/>
<dbReference type="InterPro" id="IPR006121">
    <property type="entry name" value="HMA_dom"/>
</dbReference>
<dbReference type="PATRIC" id="fig|1046596.6.peg.424"/>
<reference evidence="2 3" key="1">
    <citation type="journal article" date="2015" name="Genome Announc.">
        <title>Expanding the biotechnology potential of lactobacilli through comparative genomics of 213 strains and associated genera.</title>
        <authorList>
            <person name="Sun Z."/>
            <person name="Harris H.M."/>
            <person name="McCann A."/>
            <person name="Guo C."/>
            <person name="Argimon S."/>
            <person name="Zhang W."/>
            <person name="Yang X."/>
            <person name="Jeffery I.B."/>
            <person name="Cooney J.C."/>
            <person name="Kagawa T.F."/>
            <person name="Liu W."/>
            <person name="Song Y."/>
            <person name="Salvetti E."/>
            <person name="Wrobel A."/>
            <person name="Rasinkangas P."/>
            <person name="Parkhill J."/>
            <person name="Rea M.C."/>
            <person name="O'Sullivan O."/>
            <person name="Ritari J."/>
            <person name="Douillard F.P."/>
            <person name="Paul Ross R."/>
            <person name="Yang R."/>
            <person name="Briner A.E."/>
            <person name="Felis G.E."/>
            <person name="de Vos W.M."/>
            <person name="Barrangou R."/>
            <person name="Klaenhammer T.R."/>
            <person name="Caufield P.W."/>
            <person name="Cui Y."/>
            <person name="Zhang H."/>
            <person name="O'Toole P.W."/>
        </authorList>
    </citation>
    <scope>NUCLEOTIDE SEQUENCE [LARGE SCALE GENOMIC DNA]</scope>
    <source>
        <strain evidence="2 3">DSM 20444</strain>
    </source>
</reference>
<gene>
    <name evidence="2" type="ORF">FD00_GL000402</name>
</gene>
<dbReference type="EMBL" id="AYYH01000013">
    <property type="protein sequence ID" value="KRN10167.1"/>
    <property type="molecule type" value="Genomic_DNA"/>
</dbReference>
<evidence type="ECO:0000313" key="2">
    <source>
        <dbReference type="EMBL" id="KRN10167.1"/>
    </source>
</evidence>
<feature type="domain" description="HMA" evidence="1">
    <location>
        <begin position="4"/>
        <end position="67"/>
    </location>
</feature>
<dbReference type="Gene3D" id="3.30.70.100">
    <property type="match status" value="1"/>
</dbReference>
<keyword evidence="3" id="KW-1185">Reference proteome</keyword>
<comment type="caution">
    <text evidence="2">The sequence shown here is derived from an EMBL/GenBank/DDBJ whole genome shotgun (WGS) entry which is preliminary data.</text>
</comment>
<dbReference type="PROSITE" id="PS50846">
    <property type="entry name" value="HMA_2"/>
    <property type="match status" value="1"/>
</dbReference>
<dbReference type="Proteomes" id="UP000050898">
    <property type="component" value="Unassembled WGS sequence"/>
</dbReference>
<protein>
    <recommendedName>
        <fullName evidence="1">HMA domain-containing protein</fullName>
    </recommendedName>
</protein>
<dbReference type="Pfam" id="PF00403">
    <property type="entry name" value="HMA"/>
    <property type="match status" value="1"/>
</dbReference>
<accession>A0A0R2EBG0</accession>
<evidence type="ECO:0000313" key="3">
    <source>
        <dbReference type="Proteomes" id="UP000050898"/>
    </source>
</evidence>
<sequence length="68" mass="7186">MIAMEKTYDITGMKCSGCVKKVTEAFTGVSGVTKVAVSLADGNAVVAGDFDEQNLKTSLKGTHYNIKL</sequence>
<organism evidence="2 3">
    <name type="scientific">Liquorilactobacillus mali KCTC 3596 = DSM 20444</name>
    <dbReference type="NCBI Taxonomy" id="1046596"/>
    <lineage>
        <taxon>Bacteria</taxon>
        <taxon>Bacillati</taxon>
        <taxon>Bacillota</taxon>
        <taxon>Bacilli</taxon>
        <taxon>Lactobacillales</taxon>
        <taxon>Lactobacillaceae</taxon>
        <taxon>Liquorilactobacillus</taxon>
    </lineage>
</organism>
<dbReference type="GO" id="GO:0046872">
    <property type="term" value="F:metal ion binding"/>
    <property type="evidence" value="ECO:0007669"/>
    <property type="project" value="InterPro"/>
</dbReference>
<proteinExistence type="predicted"/>